<dbReference type="InterPro" id="IPR051052">
    <property type="entry name" value="Diverse_substrate_MTase"/>
</dbReference>
<comment type="similarity">
    <text evidence="1">Belongs to the methyltransferase superfamily.</text>
</comment>
<dbReference type="EMBL" id="JAUSVX010000007">
    <property type="protein sequence ID" value="MDQ0471044.1"/>
    <property type="molecule type" value="Genomic_DNA"/>
</dbReference>
<comment type="caution">
    <text evidence="5">The sequence shown here is derived from an EMBL/GenBank/DDBJ whole genome shotgun (WGS) entry which is preliminary data.</text>
</comment>
<keyword evidence="5" id="KW-0830">Ubiquinone</keyword>
<evidence type="ECO:0000313" key="6">
    <source>
        <dbReference type="Proteomes" id="UP001242480"/>
    </source>
</evidence>
<dbReference type="CDD" id="cd02440">
    <property type="entry name" value="AdoMet_MTases"/>
    <property type="match status" value="1"/>
</dbReference>
<keyword evidence="2" id="KW-0489">Methyltransferase</keyword>
<name>A0ABU0JCS3_9HYPH</name>
<dbReference type="InterPro" id="IPR013216">
    <property type="entry name" value="Methyltransf_11"/>
</dbReference>
<sequence>MLATTISTRSDVNQWTEFDGIAEFYDHRPAYSAEAVAEINRRRPAGTSTADVAVDIGCGTGLFTRLLAERLAPSMQVVGLEPNADMRRRAVELGGGGERSIRYVDGLAEDLPFEDGSIQVVCAAGAAPRFDRPPFYREVARVLQPKGLLALVHNKFRYAESDFLPAYLALLESRVADYERDRRPNSRGTYEEVELEDELLQRPEFTDVARKSWLWRESFDRNAMRGLVLSSTVVQKAIKSDGHDGLVNEALALFDRYRDASGHISLPYQTEAIFASKG</sequence>
<keyword evidence="6" id="KW-1185">Reference proteome</keyword>
<evidence type="ECO:0000313" key="5">
    <source>
        <dbReference type="EMBL" id="MDQ0471044.1"/>
    </source>
</evidence>
<evidence type="ECO:0000256" key="1">
    <source>
        <dbReference type="ARBA" id="ARBA00008361"/>
    </source>
</evidence>
<accession>A0ABU0JCS3</accession>
<organism evidence="5 6">
    <name type="scientific">Labrys wisconsinensis</name>
    <dbReference type="NCBI Taxonomy" id="425677"/>
    <lineage>
        <taxon>Bacteria</taxon>
        <taxon>Pseudomonadati</taxon>
        <taxon>Pseudomonadota</taxon>
        <taxon>Alphaproteobacteria</taxon>
        <taxon>Hyphomicrobiales</taxon>
        <taxon>Xanthobacteraceae</taxon>
        <taxon>Labrys</taxon>
    </lineage>
</organism>
<dbReference type="Pfam" id="PF08241">
    <property type="entry name" value="Methyltransf_11"/>
    <property type="match status" value="1"/>
</dbReference>
<reference evidence="5 6" key="1">
    <citation type="submission" date="2023-07" db="EMBL/GenBank/DDBJ databases">
        <title>Genomic Encyclopedia of Type Strains, Phase IV (KMG-IV): sequencing the most valuable type-strain genomes for metagenomic binning, comparative biology and taxonomic classification.</title>
        <authorList>
            <person name="Goeker M."/>
        </authorList>
    </citation>
    <scope>NUCLEOTIDE SEQUENCE [LARGE SCALE GENOMIC DNA]</scope>
    <source>
        <strain evidence="5 6">DSM 19619</strain>
    </source>
</reference>
<dbReference type="RefSeq" id="WP_307275557.1">
    <property type="nucleotide sequence ID" value="NZ_JAUSVX010000007.1"/>
</dbReference>
<feature type="domain" description="Methyltransferase type 11" evidence="4">
    <location>
        <begin position="54"/>
        <end position="150"/>
    </location>
</feature>
<dbReference type="SUPFAM" id="SSF53335">
    <property type="entry name" value="S-adenosyl-L-methionine-dependent methyltransferases"/>
    <property type="match status" value="1"/>
</dbReference>
<dbReference type="Gene3D" id="3.40.50.150">
    <property type="entry name" value="Vaccinia Virus protein VP39"/>
    <property type="match status" value="1"/>
</dbReference>
<dbReference type="PANTHER" id="PTHR44942">
    <property type="entry name" value="METHYLTRANSF_11 DOMAIN-CONTAINING PROTEIN"/>
    <property type="match status" value="1"/>
</dbReference>
<keyword evidence="3" id="KW-0808">Transferase</keyword>
<dbReference type="InterPro" id="IPR029063">
    <property type="entry name" value="SAM-dependent_MTases_sf"/>
</dbReference>
<dbReference type="Proteomes" id="UP001242480">
    <property type="component" value="Unassembled WGS sequence"/>
</dbReference>
<gene>
    <name evidence="5" type="ORF">QO011_004063</name>
</gene>
<evidence type="ECO:0000256" key="3">
    <source>
        <dbReference type="ARBA" id="ARBA00022679"/>
    </source>
</evidence>
<dbReference type="PANTHER" id="PTHR44942:SF4">
    <property type="entry name" value="METHYLTRANSFERASE TYPE 11 DOMAIN-CONTAINING PROTEIN"/>
    <property type="match status" value="1"/>
</dbReference>
<evidence type="ECO:0000259" key="4">
    <source>
        <dbReference type="Pfam" id="PF08241"/>
    </source>
</evidence>
<evidence type="ECO:0000256" key="2">
    <source>
        <dbReference type="ARBA" id="ARBA00022603"/>
    </source>
</evidence>
<protein>
    <submittedName>
        <fullName evidence="5">Ubiquinone/menaquinone biosynthesis C-methylase UbiE</fullName>
    </submittedName>
</protein>
<proteinExistence type="inferred from homology"/>